<proteinExistence type="predicted"/>
<sequence>MTSKEKKKEYNETYFSKVEYKERDRANWANYYKKTKNNSRRVWVLKKRYGITVAD</sequence>
<evidence type="ECO:0000313" key="1">
    <source>
        <dbReference type="EMBL" id="KKN26954.1"/>
    </source>
</evidence>
<gene>
    <name evidence="1" type="ORF">LCGC14_0869500</name>
</gene>
<comment type="caution">
    <text evidence="1">The sequence shown here is derived from an EMBL/GenBank/DDBJ whole genome shotgun (WGS) entry which is preliminary data.</text>
</comment>
<dbReference type="AlphaFoldDB" id="A0A0F9P9X9"/>
<protein>
    <submittedName>
        <fullName evidence="1">Uncharacterized protein</fullName>
    </submittedName>
</protein>
<name>A0A0F9P9X9_9ZZZZ</name>
<accession>A0A0F9P9X9</accession>
<dbReference type="EMBL" id="LAZR01002680">
    <property type="protein sequence ID" value="KKN26954.1"/>
    <property type="molecule type" value="Genomic_DNA"/>
</dbReference>
<organism evidence="1">
    <name type="scientific">marine sediment metagenome</name>
    <dbReference type="NCBI Taxonomy" id="412755"/>
    <lineage>
        <taxon>unclassified sequences</taxon>
        <taxon>metagenomes</taxon>
        <taxon>ecological metagenomes</taxon>
    </lineage>
</organism>
<reference evidence="1" key="1">
    <citation type="journal article" date="2015" name="Nature">
        <title>Complex archaea that bridge the gap between prokaryotes and eukaryotes.</title>
        <authorList>
            <person name="Spang A."/>
            <person name="Saw J.H."/>
            <person name="Jorgensen S.L."/>
            <person name="Zaremba-Niedzwiedzka K."/>
            <person name="Martijn J."/>
            <person name="Lind A.E."/>
            <person name="van Eijk R."/>
            <person name="Schleper C."/>
            <person name="Guy L."/>
            <person name="Ettema T.J."/>
        </authorList>
    </citation>
    <scope>NUCLEOTIDE SEQUENCE</scope>
</reference>